<evidence type="ECO:0000313" key="3">
    <source>
        <dbReference type="EMBL" id="KAB3522905.1"/>
    </source>
</evidence>
<keyword evidence="2" id="KW-0812">Transmembrane</keyword>
<keyword evidence="4" id="KW-1185">Reference proteome</keyword>
<feature type="compositionally biased region" description="Low complexity" evidence="1">
    <location>
        <begin position="220"/>
        <end position="243"/>
    </location>
</feature>
<evidence type="ECO:0000256" key="2">
    <source>
        <dbReference type="SAM" id="Phobius"/>
    </source>
</evidence>
<keyword evidence="2" id="KW-0472">Membrane</keyword>
<feature type="region of interest" description="Disordered" evidence="1">
    <location>
        <begin position="155"/>
        <end position="302"/>
    </location>
</feature>
<gene>
    <name evidence="3" type="ORF">F8377_01685</name>
</gene>
<organism evidence="3 4">
    <name type="scientific">Corynebacterium zhongnanshanii</name>
    <dbReference type="NCBI Taxonomy" id="2768834"/>
    <lineage>
        <taxon>Bacteria</taxon>
        <taxon>Bacillati</taxon>
        <taxon>Actinomycetota</taxon>
        <taxon>Actinomycetes</taxon>
        <taxon>Mycobacteriales</taxon>
        <taxon>Corynebacteriaceae</taxon>
        <taxon>Corynebacterium</taxon>
    </lineage>
</organism>
<feature type="transmembrane region" description="Helical" evidence="2">
    <location>
        <begin position="88"/>
        <end position="119"/>
    </location>
</feature>
<comment type="caution">
    <text evidence="3">The sequence shown here is derived from an EMBL/GenBank/DDBJ whole genome shotgun (WGS) entry which is preliminary data.</text>
</comment>
<dbReference type="Proteomes" id="UP000436181">
    <property type="component" value="Unassembled WGS sequence"/>
</dbReference>
<evidence type="ECO:0000256" key="1">
    <source>
        <dbReference type="SAM" id="MobiDB-lite"/>
    </source>
</evidence>
<protein>
    <submittedName>
        <fullName evidence="3">Uncharacterized protein</fullName>
    </submittedName>
</protein>
<feature type="compositionally biased region" description="Low complexity" evidence="1">
    <location>
        <begin position="251"/>
        <end position="267"/>
    </location>
</feature>
<name>A0ABQ6VF46_9CORY</name>
<proteinExistence type="predicted"/>
<feature type="compositionally biased region" description="Polar residues" evidence="1">
    <location>
        <begin position="206"/>
        <end position="219"/>
    </location>
</feature>
<evidence type="ECO:0000313" key="4">
    <source>
        <dbReference type="Proteomes" id="UP000436181"/>
    </source>
</evidence>
<dbReference type="RefSeq" id="WP_151843752.1">
    <property type="nucleotide sequence ID" value="NZ_WBZJ01000001.1"/>
</dbReference>
<reference evidence="3 4" key="1">
    <citation type="submission" date="2019-10" db="EMBL/GenBank/DDBJ databases">
        <title>Corynebacterium sp novel species isolated from the respiratory tract of Marmot.</title>
        <authorList>
            <person name="Zhang G."/>
        </authorList>
    </citation>
    <scope>NUCLEOTIDE SEQUENCE [LARGE SCALE GENOMIC DNA]</scope>
    <source>
        <strain evidence="3 4">336</strain>
    </source>
</reference>
<dbReference type="EMBL" id="WBZJ01000001">
    <property type="protein sequence ID" value="KAB3522905.1"/>
    <property type="molecule type" value="Genomic_DNA"/>
</dbReference>
<accession>A0ABQ6VF46</accession>
<keyword evidence="2" id="KW-1133">Transmembrane helix</keyword>
<sequence>MGHKDLPQGVGEQLSEILDVDRVLDELGRGASVDGGQDPLLNLLVAARAEADADMPEPPLVSEGVDDPAPGGGGRRLFGRRHLRRGSVFAATAGGVGVASILVAGVAAATIAVGGIATYNFIQPRLEKPVDSPEVAPNEPGVDQDGDATDALKAKKTAEPGAGEKSPEEDAARDSREDAPKDPAEDPSRDPAADADDSTKDPATSAAETSTVDATKDSSTGTATGAVTGTVTGAPGESTAPVPAAEPSPQAPSAGATPGAPTRGTQPSDLSTLTDTLGGRIAPAPAPHEPATAMGATARTSV</sequence>
<feature type="compositionally biased region" description="Basic and acidic residues" evidence="1">
    <location>
        <begin position="165"/>
        <end position="200"/>
    </location>
</feature>